<sequence length="135" mass="16140">MEIGEFSKKTGTTIDTLRYYDKIKLLVPERINNRRRYTEEDIDKVIAILKLKKLNFSLEEIKALFELEKDINEEQGINNENKSKINGCLNIIEEKYREILERERDIIQIRCILEKMIHKTNKLLKSEKIISEEIK</sequence>
<dbReference type="InterPro" id="IPR047057">
    <property type="entry name" value="MerR_fam"/>
</dbReference>
<dbReference type="InterPro" id="IPR009061">
    <property type="entry name" value="DNA-bd_dom_put_sf"/>
</dbReference>
<dbReference type="InterPro" id="IPR000551">
    <property type="entry name" value="MerR-type_HTH_dom"/>
</dbReference>
<keyword evidence="3" id="KW-0238">DNA-binding</keyword>
<name>A0A9J6P565_9CLOT</name>
<dbReference type="SMART" id="SM00422">
    <property type="entry name" value="HTH_MERR"/>
    <property type="match status" value="1"/>
</dbReference>
<dbReference type="Proteomes" id="UP001056429">
    <property type="component" value="Unassembled WGS sequence"/>
</dbReference>
<dbReference type="Pfam" id="PF13411">
    <property type="entry name" value="MerR_1"/>
    <property type="match status" value="1"/>
</dbReference>
<proteinExistence type="predicted"/>
<protein>
    <submittedName>
        <fullName evidence="6">MerR family transcriptional regulator</fullName>
    </submittedName>
</protein>
<evidence type="ECO:0000256" key="4">
    <source>
        <dbReference type="ARBA" id="ARBA00023163"/>
    </source>
</evidence>
<accession>A0A9J6P565</accession>
<reference evidence="6" key="1">
    <citation type="journal article" date="2021" name="mSystems">
        <title>Bacteria and Archaea Synergistically Convert Glycine Betaine to Biogenic Methane in the Formosa Cold Seep of the South China Sea.</title>
        <authorList>
            <person name="Li L."/>
            <person name="Zhang W."/>
            <person name="Zhang S."/>
            <person name="Song L."/>
            <person name="Sun Q."/>
            <person name="Zhang H."/>
            <person name="Xiang H."/>
            <person name="Dong X."/>
        </authorList>
    </citation>
    <scope>NUCLEOTIDE SEQUENCE</scope>
    <source>
        <strain evidence="6">ZWT</strain>
    </source>
</reference>
<evidence type="ECO:0000313" key="7">
    <source>
        <dbReference type="Proteomes" id="UP001056429"/>
    </source>
</evidence>
<evidence type="ECO:0000259" key="5">
    <source>
        <dbReference type="PROSITE" id="PS50937"/>
    </source>
</evidence>
<dbReference type="RefSeq" id="WP_250860975.1">
    <property type="nucleotide sequence ID" value="NZ_JAGSOJ010000004.1"/>
</dbReference>
<keyword evidence="2" id="KW-0805">Transcription regulation</keyword>
<feature type="domain" description="HTH merR-type" evidence="5">
    <location>
        <begin position="1"/>
        <end position="67"/>
    </location>
</feature>
<dbReference type="PANTHER" id="PTHR30204">
    <property type="entry name" value="REDOX-CYCLING DRUG-SENSING TRANSCRIPTIONAL ACTIVATOR SOXR"/>
    <property type="match status" value="1"/>
</dbReference>
<evidence type="ECO:0000256" key="1">
    <source>
        <dbReference type="ARBA" id="ARBA00022491"/>
    </source>
</evidence>
<gene>
    <name evidence="6" type="ORF">KDK92_19035</name>
</gene>
<dbReference type="PROSITE" id="PS50937">
    <property type="entry name" value="HTH_MERR_2"/>
    <property type="match status" value="1"/>
</dbReference>
<organism evidence="6 7">
    <name type="scientific">Oceanirhabdus seepicola</name>
    <dbReference type="NCBI Taxonomy" id="2828781"/>
    <lineage>
        <taxon>Bacteria</taxon>
        <taxon>Bacillati</taxon>
        <taxon>Bacillota</taxon>
        <taxon>Clostridia</taxon>
        <taxon>Eubacteriales</taxon>
        <taxon>Clostridiaceae</taxon>
        <taxon>Oceanirhabdus</taxon>
    </lineage>
</organism>
<dbReference type="AlphaFoldDB" id="A0A9J6P565"/>
<dbReference type="GO" id="GO:0003700">
    <property type="term" value="F:DNA-binding transcription factor activity"/>
    <property type="evidence" value="ECO:0007669"/>
    <property type="project" value="InterPro"/>
</dbReference>
<evidence type="ECO:0000256" key="2">
    <source>
        <dbReference type="ARBA" id="ARBA00023015"/>
    </source>
</evidence>
<evidence type="ECO:0000313" key="6">
    <source>
        <dbReference type="EMBL" id="MCM1991839.1"/>
    </source>
</evidence>
<dbReference type="EMBL" id="JAGSOJ010000004">
    <property type="protein sequence ID" value="MCM1991839.1"/>
    <property type="molecule type" value="Genomic_DNA"/>
</dbReference>
<dbReference type="PANTHER" id="PTHR30204:SF69">
    <property type="entry name" value="MERR-FAMILY TRANSCRIPTIONAL REGULATOR"/>
    <property type="match status" value="1"/>
</dbReference>
<dbReference type="Gene3D" id="1.10.1660.10">
    <property type="match status" value="1"/>
</dbReference>
<dbReference type="GO" id="GO:0003677">
    <property type="term" value="F:DNA binding"/>
    <property type="evidence" value="ECO:0007669"/>
    <property type="project" value="UniProtKB-KW"/>
</dbReference>
<comment type="caution">
    <text evidence="6">The sequence shown here is derived from an EMBL/GenBank/DDBJ whole genome shotgun (WGS) entry which is preliminary data.</text>
</comment>
<keyword evidence="7" id="KW-1185">Reference proteome</keyword>
<dbReference type="SUPFAM" id="SSF46955">
    <property type="entry name" value="Putative DNA-binding domain"/>
    <property type="match status" value="1"/>
</dbReference>
<keyword evidence="4" id="KW-0804">Transcription</keyword>
<reference evidence="6" key="2">
    <citation type="submission" date="2021-04" db="EMBL/GenBank/DDBJ databases">
        <authorList>
            <person name="Dong X."/>
        </authorList>
    </citation>
    <scope>NUCLEOTIDE SEQUENCE</scope>
    <source>
        <strain evidence="6">ZWT</strain>
    </source>
</reference>
<evidence type="ECO:0000256" key="3">
    <source>
        <dbReference type="ARBA" id="ARBA00023125"/>
    </source>
</evidence>
<keyword evidence="1" id="KW-0678">Repressor</keyword>